<gene>
    <name evidence="1" type="ORF">DCAR_010927</name>
</gene>
<dbReference type="EMBL" id="LNRQ01000003">
    <property type="protein sequence ID" value="KZN02173.1"/>
    <property type="molecule type" value="Genomic_DNA"/>
</dbReference>
<proteinExistence type="predicted"/>
<accession>A0A162AJX5</accession>
<protein>
    <submittedName>
        <fullName evidence="1">Uncharacterized protein</fullName>
    </submittedName>
</protein>
<comment type="caution">
    <text evidence="1">The sequence shown here is derived from an EMBL/GenBank/DDBJ whole genome shotgun (WGS) entry which is preliminary data.</text>
</comment>
<name>A0A162AJX5_DAUCS</name>
<dbReference type="Gramene" id="KZN02173">
    <property type="protein sequence ID" value="KZN02173"/>
    <property type="gene ID" value="DCAR_010927"/>
</dbReference>
<sequence>MYGFIDKIMVDETLTSISMLPSLIAESVQAMMQSYGPGGIYGVQVFDACTDLTGKPILICQIFKYGRNTAIEGDSTSLKAPMPCTLEEFEDWICNKRAIGIAVLKSKLEDFIRGRKACVLGSRMGGDVEEILTLYYNNDVLKTDTTELTAMYKRVTEGKYNHSTKTRELYKEMTPGLRRKTIVTLQSPSKEEGCSNPFE</sequence>
<organism evidence="1">
    <name type="scientific">Daucus carota subsp. sativus</name>
    <name type="common">Carrot</name>
    <dbReference type="NCBI Taxonomy" id="79200"/>
    <lineage>
        <taxon>Eukaryota</taxon>
        <taxon>Viridiplantae</taxon>
        <taxon>Streptophyta</taxon>
        <taxon>Embryophyta</taxon>
        <taxon>Tracheophyta</taxon>
        <taxon>Spermatophyta</taxon>
        <taxon>Magnoliopsida</taxon>
        <taxon>eudicotyledons</taxon>
        <taxon>Gunneridae</taxon>
        <taxon>Pentapetalae</taxon>
        <taxon>asterids</taxon>
        <taxon>campanulids</taxon>
        <taxon>Apiales</taxon>
        <taxon>Apiaceae</taxon>
        <taxon>Apioideae</taxon>
        <taxon>Scandiceae</taxon>
        <taxon>Daucinae</taxon>
        <taxon>Daucus</taxon>
        <taxon>Daucus sect. Daucus</taxon>
    </lineage>
</organism>
<evidence type="ECO:0000313" key="1">
    <source>
        <dbReference type="EMBL" id="KZN02173.1"/>
    </source>
</evidence>
<dbReference type="AlphaFoldDB" id="A0A162AJX5"/>
<reference evidence="1" key="1">
    <citation type="journal article" date="2016" name="Nat. Genet.">
        <title>A high-quality carrot genome assembly provides new insights into carotenoid accumulation and asterid genome evolution.</title>
        <authorList>
            <person name="Iorizzo M."/>
            <person name="Ellison S."/>
            <person name="Senalik D."/>
            <person name="Zeng P."/>
            <person name="Satapoomin P."/>
            <person name="Huang J."/>
            <person name="Bowman M."/>
            <person name="Iovene M."/>
            <person name="Sanseverino W."/>
            <person name="Cavagnaro P."/>
            <person name="Yildiz M."/>
            <person name="Macko-Podgorni A."/>
            <person name="Moranska E."/>
            <person name="Grzebelus E."/>
            <person name="Grzebelus D."/>
            <person name="Ashrafi H."/>
            <person name="Zheng Z."/>
            <person name="Cheng S."/>
            <person name="Spooner D."/>
            <person name="Van Deynze A."/>
            <person name="Simon P."/>
        </authorList>
    </citation>
    <scope>NUCLEOTIDE SEQUENCE [LARGE SCALE GENOMIC DNA]</scope>
    <source>
        <tissue evidence="1">Leaf</tissue>
    </source>
</reference>